<evidence type="ECO:0000256" key="3">
    <source>
        <dbReference type="ARBA" id="ARBA00022679"/>
    </source>
</evidence>
<comment type="caution">
    <text evidence="11">The sequence shown here is derived from an EMBL/GenBank/DDBJ whole genome shotgun (WGS) entry which is preliminary data.</text>
</comment>
<dbReference type="PANTHER" id="PTHR44899:SF3">
    <property type="entry name" value="SERINE_THREONINE-PROTEIN KINASE NEK1"/>
    <property type="match status" value="1"/>
</dbReference>
<evidence type="ECO:0000256" key="7">
    <source>
        <dbReference type="ARBA" id="ARBA00047899"/>
    </source>
</evidence>
<reference evidence="11 12" key="1">
    <citation type="journal article" date="2017" name="Gigascience">
        <title>Genome sequence of the small brown planthopper, Laodelphax striatellus.</title>
        <authorList>
            <person name="Zhu J."/>
            <person name="Jiang F."/>
            <person name="Wang X."/>
            <person name="Yang P."/>
            <person name="Bao Y."/>
            <person name="Zhao W."/>
            <person name="Wang W."/>
            <person name="Lu H."/>
            <person name="Wang Q."/>
            <person name="Cui N."/>
            <person name="Li J."/>
            <person name="Chen X."/>
            <person name="Luo L."/>
            <person name="Yu J."/>
            <person name="Kang L."/>
            <person name="Cui F."/>
        </authorList>
    </citation>
    <scope>NUCLEOTIDE SEQUENCE [LARGE SCALE GENOMIC DNA]</scope>
    <source>
        <strain evidence="11">Lst14</strain>
    </source>
</reference>
<evidence type="ECO:0000313" key="12">
    <source>
        <dbReference type="Proteomes" id="UP000291343"/>
    </source>
</evidence>
<dbReference type="STRING" id="195883.A0A482WVL4"/>
<keyword evidence="5" id="KW-0418">Kinase</keyword>
<dbReference type="InParanoid" id="A0A482WVL4"/>
<dbReference type="InterPro" id="IPR051131">
    <property type="entry name" value="NEK_Ser/Thr_kinase_NIMA"/>
</dbReference>
<evidence type="ECO:0000256" key="2">
    <source>
        <dbReference type="ARBA" id="ARBA00022527"/>
    </source>
</evidence>
<dbReference type="EMBL" id="QKKF02024659">
    <property type="protein sequence ID" value="RZF37366.1"/>
    <property type="molecule type" value="Genomic_DNA"/>
</dbReference>
<dbReference type="InterPro" id="IPR017441">
    <property type="entry name" value="Protein_kinase_ATP_BS"/>
</dbReference>
<name>A0A482WVL4_LAOST</name>
<dbReference type="SMR" id="A0A482WVL4"/>
<comment type="catalytic activity">
    <reaction evidence="8">
        <text>L-seryl-[protein] + ATP = O-phospho-L-seryl-[protein] + ADP + H(+)</text>
        <dbReference type="Rhea" id="RHEA:17989"/>
        <dbReference type="Rhea" id="RHEA-COMP:9863"/>
        <dbReference type="Rhea" id="RHEA-COMP:11604"/>
        <dbReference type="ChEBI" id="CHEBI:15378"/>
        <dbReference type="ChEBI" id="CHEBI:29999"/>
        <dbReference type="ChEBI" id="CHEBI:30616"/>
        <dbReference type="ChEBI" id="CHEBI:83421"/>
        <dbReference type="ChEBI" id="CHEBI:456216"/>
        <dbReference type="EC" id="2.7.11.1"/>
    </reaction>
</comment>
<dbReference type="Pfam" id="PF07714">
    <property type="entry name" value="PK_Tyr_Ser-Thr"/>
    <property type="match status" value="1"/>
</dbReference>
<dbReference type="OrthoDB" id="248923at2759"/>
<evidence type="ECO:0000259" key="10">
    <source>
        <dbReference type="PROSITE" id="PS50011"/>
    </source>
</evidence>
<sequence>MDEEYDKISVLGRGSFGLIQLCRRRVDNTVVVVKQINTPINEEDSKVVAKEVSILSSLRHRHIVRYFDTFLDAEGRLSIVMEWARGGSLEELIQRRSSTCNSMGPSTHSVLGDTGNSMGPFTQGGQFGGLNNNVKLSETENSMGPFTQGMQFGGLNNNVKLSETENSMGPFTQGVQFSATSNSMGPFTQDTVLTMLAQLCDGLAYLHSRRIVHRDLCARNVLLCGPSVSNLYLKLCDFGVSKLLEESLIGDGSSGQLKGSLECLSPEQCMGLPYTTGCDIWALGCLLHRLITLRHPFPIDNMATLSRHLISGHFEIVTECEPRLASLLTAMLSRDPHLRPTAHDLLHSPLITPYVYTLYTKLFTFDVSSPQ</sequence>
<dbReference type="InterPro" id="IPR008266">
    <property type="entry name" value="Tyr_kinase_AS"/>
</dbReference>
<keyword evidence="4 9" id="KW-0547">Nucleotide-binding</keyword>
<dbReference type="Gene3D" id="1.10.510.10">
    <property type="entry name" value="Transferase(Phosphotransferase) domain 1"/>
    <property type="match status" value="2"/>
</dbReference>
<dbReference type="PANTHER" id="PTHR44899">
    <property type="entry name" value="CAMK FAMILY PROTEIN KINASE"/>
    <property type="match status" value="1"/>
</dbReference>
<evidence type="ECO:0000256" key="9">
    <source>
        <dbReference type="PROSITE-ProRule" id="PRU10141"/>
    </source>
</evidence>
<comment type="catalytic activity">
    <reaction evidence="7">
        <text>L-threonyl-[protein] + ATP = O-phospho-L-threonyl-[protein] + ADP + H(+)</text>
        <dbReference type="Rhea" id="RHEA:46608"/>
        <dbReference type="Rhea" id="RHEA-COMP:11060"/>
        <dbReference type="Rhea" id="RHEA-COMP:11605"/>
        <dbReference type="ChEBI" id="CHEBI:15378"/>
        <dbReference type="ChEBI" id="CHEBI:30013"/>
        <dbReference type="ChEBI" id="CHEBI:30616"/>
        <dbReference type="ChEBI" id="CHEBI:61977"/>
        <dbReference type="ChEBI" id="CHEBI:456216"/>
        <dbReference type="EC" id="2.7.11.1"/>
    </reaction>
</comment>
<dbReference type="GO" id="GO:0004674">
    <property type="term" value="F:protein serine/threonine kinase activity"/>
    <property type="evidence" value="ECO:0007669"/>
    <property type="project" value="UniProtKB-KW"/>
</dbReference>
<dbReference type="GO" id="GO:0005524">
    <property type="term" value="F:ATP binding"/>
    <property type="evidence" value="ECO:0007669"/>
    <property type="project" value="UniProtKB-UniRule"/>
</dbReference>
<evidence type="ECO:0000313" key="11">
    <source>
        <dbReference type="EMBL" id="RZF37366.1"/>
    </source>
</evidence>
<dbReference type="InterPro" id="IPR011009">
    <property type="entry name" value="Kinase-like_dom_sf"/>
</dbReference>
<feature type="domain" description="Protein kinase" evidence="10">
    <location>
        <begin position="5"/>
        <end position="351"/>
    </location>
</feature>
<dbReference type="InterPro" id="IPR000719">
    <property type="entry name" value="Prot_kinase_dom"/>
</dbReference>
<keyword evidence="3" id="KW-0808">Transferase</keyword>
<dbReference type="SUPFAM" id="SSF56112">
    <property type="entry name" value="Protein kinase-like (PK-like)"/>
    <property type="match status" value="1"/>
</dbReference>
<feature type="binding site" evidence="9">
    <location>
        <position position="34"/>
    </location>
    <ligand>
        <name>ATP</name>
        <dbReference type="ChEBI" id="CHEBI:30616"/>
    </ligand>
</feature>
<evidence type="ECO:0000256" key="8">
    <source>
        <dbReference type="ARBA" id="ARBA00048679"/>
    </source>
</evidence>
<evidence type="ECO:0000256" key="1">
    <source>
        <dbReference type="ARBA" id="ARBA00012513"/>
    </source>
</evidence>
<evidence type="ECO:0000256" key="5">
    <source>
        <dbReference type="ARBA" id="ARBA00022777"/>
    </source>
</evidence>
<dbReference type="PROSITE" id="PS50011">
    <property type="entry name" value="PROTEIN_KINASE_DOM"/>
    <property type="match status" value="1"/>
</dbReference>
<dbReference type="AlphaFoldDB" id="A0A482WVL4"/>
<protein>
    <recommendedName>
        <fullName evidence="1">non-specific serine/threonine protein kinase</fullName>
        <ecNumber evidence="1">2.7.11.1</ecNumber>
    </recommendedName>
</protein>
<dbReference type="PROSITE" id="PS00109">
    <property type="entry name" value="PROTEIN_KINASE_TYR"/>
    <property type="match status" value="1"/>
</dbReference>
<dbReference type="PROSITE" id="PS00107">
    <property type="entry name" value="PROTEIN_KINASE_ATP"/>
    <property type="match status" value="1"/>
</dbReference>
<keyword evidence="2" id="KW-0723">Serine/threonine-protein kinase</keyword>
<gene>
    <name evidence="11" type="ORF">LSTR_LSTR010461</name>
</gene>
<evidence type="ECO:0000256" key="4">
    <source>
        <dbReference type="ARBA" id="ARBA00022741"/>
    </source>
</evidence>
<proteinExistence type="predicted"/>
<organism evidence="11 12">
    <name type="scientific">Laodelphax striatellus</name>
    <name type="common">Small brown planthopper</name>
    <name type="synonym">Delphax striatella</name>
    <dbReference type="NCBI Taxonomy" id="195883"/>
    <lineage>
        <taxon>Eukaryota</taxon>
        <taxon>Metazoa</taxon>
        <taxon>Ecdysozoa</taxon>
        <taxon>Arthropoda</taxon>
        <taxon>Hexapoda</taxon>
        <taxon>Insecta</taxon>
        <taxon>Pterygota</taxon>
        <taxon>Neoptera</taxon>
        <taxon>Paraneoptera</taxon>
        <taxon>Hemiptera</taxon>
        <taxon>Auchenorrhyncha</taxon>
        <taxon>Fulgoroidea</taxon>
        <taxon>Delphacidae</taxon>
        <taxon>Criomorphinae</taxon>
        <taxon>Laodelphax</taxon>
    </lineage>
</organism>
<dbReference type="EC" id="2.7.11.1" evidence="1"/>
<keyword evidence="6 9" id="KW-0067">ATP-binding</keyword>
<evidence type="ECO:0000256" key="6">
    <source>
        <dbReference type="ARBA" id="ARBA00022840"/>
    </source>
</evidence>
<accession>A0A482WVL4</accession>
<keyword evidence="12" id="KW-1185">Reference proteome</keyword>
<dbReference type="Proteomes" id="UP000291343">
    <property type="component" value="Unassembled WGS sequence"/>
</dbReference>
<dbReference type="InterPro" id="IPR001245">
    <property type="entry name" value="Ser-Thr/Tyr_kinase_cat_dom"/>
</dbReference>